<accession>A0ABW1PKZ1</accession>
<evidence type="ECO:0000313" key="3">
    <source>
        <dbReference type="Proteomes" id="UP001596287"/>
    </source>
</evidence>
<keyword evidence="1" id="KW-0732">Signal</keyword>
<name>A0ABW1PKZ1_9FLAO</name>
<gene>
    <name evidence="2" type="ORF">ACFPVY_03370</name>
</gene>
<dbReference type="EMBL" id="JBHSQB010000004">
    <property type="protein sequence ID" value="MFC6095675.1"/>
    <property type="molecule type" value="Genomic_DNA"/>
</dbReference>
<organism evidence="2 3">
    <name type="scientific">Flavobacterium qiangtangense</name>
    <dbReference type="NCBI Taxonomy" id="1442595"/>
    <lineage>
        <taxon>Bacteria</taxon>
        <taxon>Pseudomonadati</taxon>
        <taxon>Bacteroidota</taxon>
        <taxon>Flavobacteriia</taxon>
        <taxon>Flavobacteriales</taxon>
        <taxon>Flavobacteriaceae</taxon>
        <taxon>Flavobacterium</taxon>
    </lineage>
</organism>
<feature type="chain" id="PRO_5045574919" evidence="1">
    <location>
        <begin position="19"/>
        <end position="341"/>
    </location>
</feature>
<sequence>MKKIILLAFVACSLNSHAQLLGKLKEKAAGKNKLELFTEEKLDFPQYQNHIGQVCFSTEEFERTLPEDKYIKTYNLGDKLSIRSFMANSPANSAMLQQAESGKKPKEINANKSSFERCKIAYILYVDGKMVSGTSHAETFEKANMTGLATSRADLNDGTEKNFFGENMYRALLEKPEFLTPGNHKLKIELVPVIMGDSEGFEYKPIAVGEIDMVVPKEIKVTPADCFPKSAMNDPKLEAEVLKACKAFFKENAGNALKAILPFDDIFIVRGDYNAIIKKSFMAAVVCKNSKGEVWYEYYVFDKMYDGSKYLPAVVSKEISVNGKTPPNGKNVNPGCLKFLK</sequence>
<evidence type="ECO:0000256" key="1">
    <source>
        <dbReference type="SAM" id="SignalP"/>
    </source>
</evidence>
<feature type="signal peptide" evidence="1">
    <location>
        <begin position="1"/>
        <end position="18"/>
    </location>
</feature>
<proteinExistence type="predicted"/>
<keyword evidence="3" id="KW-1185">Reference proteome</keyword>
<dbReference type="RefSeq" id="WP_379790331.1">
    <property type="nucleotide sequence ID" value="NZ_JBHSQB010000004.1"/>
</dbReference>
<evidence type="ECO:0000313" key="2">
    <source>
        <dbReference type="EMBL" id="MFC6095675.1"/>
    </source>
</evidence>
<reference evidence="3" key="1">
    <citation type="journal article" date="2019" name="Int. J. Syst. Evol. Microbiol.">
        <title>The Global Catalogue of Microorganisms (GCM) 10K type strain sequencing project: providing services to taxonomists for standard genome sequencing and annotation.</title>
        <authorList>
            <consortium name="The Broad Institute Genomics Platform"/>
            <consortium name="The Broad Institute Genome Sequencing Center for Infectious Disease"/>
            <person name="Wu L."/>
            <person name="Ma J."/>
        </authorList>
    </citation>
    <scope>NUCLEOTIDE SEQUENCE [LARGE SCALE GENOMIC DNA]</scope>
    <source>
        <strain evidence="3">CCUG 49679</strain>
    </source>
</reference>
<dbReference type="Proteomes" id="UP001596287">
    <property type="component" value="Unassembled WGS sequence"/>
</dbReference>
<protein>
    <submittedName>
        <fullName evidence="2">Uncharacterized protein</fullName>
    </submittedName>
</protein>
<comment type="caution">
    <text evidence="2">The sequence shown here is derived from an EMBL/GenBank/DDBJ whole genome shotgun (WGS) entry which is preliminary data.</text>
</comment>